<evidence type="ECO:0000313" key="3">
    <source>
        <dbReference type="EMBL" id="MFC5448856.1"/>
    </source>
</evidence>
<feature type="compositionally biased region" description="Low complexity" evidence="1">
    <location>
        <begin position="81"/>
        <end position="143"/>
    </location>
</feature>
<evidence type="ECO:0000313" key="4">
    <source>
        <dbReference type="Proteomes" id="UP001596044"/>
    </source>
</evidence>
<dbReference type="Gene3D" id="2.170.130.30">
    <property type="match status" value="1"/>
</dbReference>
<dbReference type="RefSeq" id="WP_270878695.1">
    <property type="nucleotide sequence ID" value="NZ_JAQFVF010000021.1"/>
</dbReference>
<dbReference type="Pfam" id="PF14478">
    <property type="entry name" value="DUF4430"/>
    <property type="match status" value="1"/>
</dbReference>
<evidence type="ECO:0000256" key="1">
    <source>
        <dbReference type="SAM" id="MobiDB-lite"/>
    </source>
</evidence>
<protein>
    <submittedName>
        <fullName evidence="3">DUF4430 domain-containing protein</fullName>
    </submittedName>
</protein>
<gene>
    <name evidence="3" type="ORF">ACFPOG_11315</name>
</gene>
<dbReference type="InterPro" id="IPR027954">
    <property type="entry name" value="Transcobalamin-like_C"/>
</dbReference>
<accession>A0ABW0K7L0</accession>
<reference evidence="4" key="1">
    <citation type="journal article" date="2019" name="Int. J. Syst. Evol. Microbiol.">
        <title>The Global Catalogue of Microorganisms (GCM) 10K type strain sequencing project: providing services to taxonomists for standard genome sequencing and annotation.</title>
        <authorList>
            <consortium name="The Broad Institute Genomics Platform"/>
            <consortium name="The Broad Institute Genome Sequencing Center for Infectious Disease"/>
            <person name="Wu L."/>
            <person name="Ma J."/>
        </authorList>
    </citation>
    <scope>NUCLEOTIDE SEQUENCE [LARGE SCALE GENOMIC DNA]</scope>
    <source>
        <strain evidence="4">KACC 11904</strain>
    </source>
</reference>
<name>A0ABW0K7L0_9BACL</name>
<dbReference type="Proteomes" id="UP001596044">
    <property type="component" value="Unassembled WGS sequence"/>
</dbReference>
<comment type="caution">
    <text evidence="3">The sequence shown here is derived from an EMBL/GenBank/DDBJ whole genome shotgun (WGS) entry which is preliminary data.</text>
</comment>
<feature type="region of interest" description="Disordered" evidence="1">
    <location>
        <begin position="25"/>
        <end position="182"/>
    </location>
</feature>
<sequence length="329" mass="34196">MSMKKWLIALGIVGLLAIAYFRGGDSPQRAKPPASSDAAALQAVSAAGGAGAQASGQPQASDGAPLAAEGELAQGVASPLGGTQPGATPQPGAAPAPASQQPASPTGADKAAPSAAAATAATAPAKQAVPPAPASAAPTAVQPPASPDAGQPAATAKPLEGGKDKYQTEPVPSGKPQPVEWQDVKVQKDKKLTATLSVVSTTILDHMDKFNKDKREVLPADGVIYKARQVTFYEGESVFDVLLREMKSSKIHMEFSMTPMYNSNYIEGINNIYEFDCGELSGWMYKVNGWFPNYGSSRYMLKDGDVIEWVYTCDLGRDVGAEQSGGNRS</sequence>
<proteinExistence type="predicted"/>
<evidence type="ECO:0000259" key="2">
    <source>
        <dbReference type="Pfam" id="PF14478"/>
    </source>
</evidence>
<keyword evidence="4" id="KW-1185">Reference proteome</keyword>
<dbReference type="EMBL" id="JBHSMJ010000012">
    <property type="protein sequence ID" value="MFC5448856.1"/>
    <property type="molecule type" value="Genomic_DNA"/>
</dbReference>
<organism evidence="3 4">
    <name type="scientific">Paenibacillus aestuarii</name>
    <dbReference type="NCBI Taxonomy" id="516965"/>
    <lineage>
        <taxon>Bacteria</taxon>
        <taxon>Bacillati</taxon>
        <taxon>Bacillota</taxon>
        <taxon>Bacilli</taxon>
        <taxon>Bacillales</taxon>
        <taxon>Paenibacillaceae</taxon>
        <taxon>Paenibacillus</taxon>
    </lineage>
</organism>
<feature type="compositionally biased region" description="Low complexity" evidence="1">
    <location>
        <begin position="34"/>
        <end position="64"/>
    </location>
</feature>
<feature type="domain" description="Transcobalamin-like C-terminal" evidence="2">
    <location>
        <begin position="235"/>
        <end position="312"/>
    </location>
</feature>